<reference evidence="1" key="1">
    <citation type="submission" date="2019-08" db="EMBL/GenBank/DDBJ databases">
        <authorList>
            <person name="Kucharzyk K."/>
            <person name="Murdoch R.W."/>
            <person name="Higgins S."/>
            <person name="Loffler F."/>
        </authorList>
    </citation>
    <scope>NUCLEOTIDE SEQUENCE</scope>
</reference>
<comment type="caution">
    <text evidence="1">The sequence shown here is derived from an EMBL/GenBank/DDBJ whole genome shotgun (WGS) entry which is preliminary data.</text>
</comment>
<gene>
    <name evidence="1" type="ORF">SDC9_109389</name>
</gene>
<protein>
    <submittedName>
        <fullName evidence="1">Uncharacterized protein</fullName>
    </submittedName>
</protein>
<organism evidence="1">
    <name type="scientific">bioreactor metagenome</name>
    <dbReference type="NCBI Taxonomy" id="1076179"/>
    <lineage>
        <taxon>unclassified sequences</taxon>
        <taxon>metagenomes</taxon>
        <taxon>ecological metagenomes</taxon>
    </lineage>
</organism>
<accession>A0A645BBP6</accession>
<sequence>MILMIMKAKNIILIAIILISYNGNKKSENNNIKKPSVSNDISTIAPLVDGEIIELKGVSHPIEPFVKVSGTEMLTLALTTDEQPFYSYTLSMPH</sequence>
<dbReference type="AlphaFoldDB" id="A0A645BBP6"/>
<name>A0A645BBP6_9ZZZZ</name>
<proteinExistence type="predicted"/>
<dbReference type="EMBL" id="VSSQ01018907">
    <property type="protein sequence ID" value="MPM62516.1"/>
    <property type="molecule type" value="Genomic_DNA"/>
</dbReference>
<evidence type="ECO:0000313" key="1">
    <source>
        <dbReference type="EMBL" id="MPM62516.1"/>
    </source>
</evidence>